<evidence type="ECO:0000259" key="6">
    <source>
        <dbReference type="PROSITE" id="PS50109"/>
    </source>
</evidence>
<dbReference type="Gene3D" id="3.30.565.10">
    <property type="entry name" value="Histidine kinase-like ATPase, C-terminal domain"/>
    <property type="match status" value="1"/>
</dbReference>
<name>A0A2K8Z212_9BACT</name>
<dbReference type="Pfam" id="PF00512">
    <property type="entry name" value="HisKA"/>
    <property type="match status" value="1"/>
</dbReference>
<organism evidence="8 9">
    <name type="scientific">Spirosoma pollinicola</name>
    <dbReference type="NCBI Taxonomy" id="2057025"/>
    <lineage>
        <taxon>Bacteria</taxon>
        <taxon>Pseudomonadati</taxon>
        <taxon>Bacteroidota</taxon>
        <taxon>Cytophagia</taxon>
        <taxon>Cytophagales</taxon>
        <taxon>Cytophagaceae</taxon>
        <taxon>Spirosoma</taxon>
    </lineage>
</organism>
<dbReference type="InterPro" id="IPR035965">
    <property type="entry name" value="PAS-like_dom_sf"/>
</dbReference>
<dbReference type="NCBIfam" id="TIGR00229">
    <property type="entry name" value="sensory_box"/>
    <property type="match status" value="1"/>
</dbReference>
<evidence type="ECO:0000313" key="8">
    <source>
        <dbReference type="EMBL" id="AUD03895.1"/>
    </source>
</evidence>
<keyword evidence="5 8" id="KW-0418">Kinase</keyword>
<feature type="domain" description="Histidine kinase" evidence="6">
    <location>
        <begin position="208"/>
        <end position="434"/>
    </location>
</feature>
<accession>A0A2K8Z212</accession>
<dbReference type="SUPFAM" id="SSF55785">
    <property type="entry name" value="PYP-like sensor domain (PAS domain)"/>
    <property type="match status" value="1"/>
</dbReference>
<dbReference type="RefSeq" id="WP_100989962.1">
    <property type="nucleotide sequence ID" value="NZ_CP025096.1"/>
</dbReference>
<dbReference type="PANTHER" id="PTHR43304:SF1">
    <property type="entry name" value="PAC DOMAIN-CONTAINING PROTEIN"/>
    <property type="match status" value="1"/>
</dbReference>
<dbReference type="EMBL" id="CP025096">
    <property type="protein sequence ID" value="AUD03895.1"/>
    <property type="molecule type" value="Genomic_DNA"/>
</dbReference>
<keyword evidence="9" id="KW-1185">Reference proteome</keyword>
<evidence type="ECO:0000313" key="9">
    <source>
        <dbReference type="Proteomes" id="UP000232883"/>
    </source>
</evidence>
<dbReference type="InterPro" id="IPR003594">
    <property type="entry name" value="HATPase_dom"/>
</dbReference>
<protein>
    <recommendedName>
        <fullName evidence="2">histidine kinase</fullName>
        <ecNumber evidence="2">2.7.13.3</ecNumber>
    </recommendedName>
</protein>
<keyword evidence="4" id="KW-0808">Transferase</keyword>
<dbReference type="CDD" id="cd00082">
    <property type="entry name" value="HisKA"/>
    <property type="match status" value="1"/>
</dbReference>
<dbReference type="EC" id="2.7.13.3" evidence="2"/>
<dbReference type="KEGG" id="spir:CWM47_19950"/>
<proteinExistence type="predicted"/>
<gene>
    <name evidence="8" type="ORF">CWM47_19950</name>
</gene>
<dbReference type="SUPFAM" id="SSF55874">
    <property type="entry name" value="ATPase domain of HSP90 chaperone/DNA topoisomerase II/histidine kinase"/>
    <property type="match status" value="1"/>
</dbReference>
<dbReference type="CDD" id="cd00130">
    <property type="entry name" value="PAS"/>
    <property type="match status" value="1"/>
</dbReference>
<dbReference type="Proteomes" id="UP000232883">
    <property type="component" value="Chromosome"/>
</dbReference>
<dbReference type="InterPro" id="IPR003661">
    <property type="entry name" value="HisK_dim/P_dom"/>
</dbReference>
<dbReference type="SUPFAM" id="SSF47384">
    <property type="entry name" value="Homodimeric domain of signal transducing histidine kinase"/>
    <property type="match status" value="1"/>
</dbReference>
<sequence length="434" mass="48045">MNGSKTYEQLVAENEALRWQLDEATETIQAIRSGQVDALVVQGAAGHELYTLKTADHTYRVFIETMNEGAVTLNQDGLILYGNSAFAAMIKLPLSSVLGISFAEFIAPTSRIEFDSLLADHWTGKWKLDVALISSGGNLVPCLLSATVLELDGGTCLSVILTDLTIQKETQQLLKVNNEQLTQTITALEVSNQALNRSNTNLQQFAYIASHDLQEPLRKVQQFGDLLHRQYADQLGEGVGYLERMQLAASRMSTLIKDLLSFSRISTRRDTTTSVDLNQVVNTVLSDLDLRIQETNALFEIDDLPNIKGDQSQLEQLFQNLFSNALKFRRLDVSPVIRVESERIESSELPELIRPTPLANVYYRISITDNGIGFDEKYIDRIFHVFQRLHGKNEFAGTGIGLAICEKVAANHGGGITATSQPGQGATFTVYFPA</sequence>
<comment type="catalytic activity">
    <reaction evidence="1">
        <text>ATP + protein L-histidine = ADP + protein N-phospho-L-histidine.</text>
        <dbReference type="EC" id="2.7.13.3"/>
    </reaction>
</comment>
<dbReference type="PROSITE" id="PS50109">
    <property type="entry name" value="HIS_KIN"/>
    <property type="match status" value="1"/>
</dbReference>
<keyword evidence="3" id="KW-0597">Phosphoprotein</keyword>
<evidence type="ECO:0000256" key="3">
    <source>
        <dbReference type="ARBA" id="ARBA00022553"/>
    </source>
</evidence>
<dbReference type="InterPro" id="IPR036097">
    <property type="entry name" value="HisK_dim/P_sf"/>
</dbReference>
<evidence type="ECO:0000256" key="5">
    <source>
        <dbReference type="ARBA" id="ARBA00022777"/>
    </source>
</evidence>
<dbReference type="PANTHER" id="PTHR43304">
    <property type="entry name" value="PHYTOCHROME-LIKE PROTEIN CPH1"/>
    <property type="match status" value="1"/>
</dbReference>
<dbReference type="AlphaFoldDB" id="A0A2K8Z212"/>
<evidence type="ECO:0000256" key="2">
    <source>
        <dbReference type="ARBA" id="ARBA00012438"/>
    </source>
</evidence>
<dbReference type="OrthoDB" id="9766459at2"/>
<dbReference type="GO" id="GO:0000155">
    <property type="term" value="F:phosphorelay sensor kinase activity"/>
    <property type="evidence" value="ECO:0007669"/>
    <property type="project" value="InterPro"/>
</dbReference>
<dbReference type="InterPro" id="IPR000014">
    <property type="entry name" value="PAS"/>
</dbReference>
<dbReference type="PROSITE" id="PS50112">
    <property type="entry name" value="PAS"/>
    <property type="match status" value="1"/>
</dbReference>
<dbReference type="FunFam" id="3.30.565.10:FF:000006">
    <property type="entry name" value="Sensor histidine kinase WalK"/>
    <property type="match status" value="1"/>
</dbReference>
<dbReference type="InterPro" id="IPR005467">
    <property type="entry name" value="His_kinase_dom"/>
</dbReference>
<evidence type="ECO:0000256" key="1">
    <source>
        <dbReference type="ARBA" id="ARBA00000085"/>
    </source>
</evidence>
<dbReference type="InterPro" id="IPR036890">
    <property type="entry name" value="HATPase_C_sf"/>
</dbReference>
<dbReference type="InterPro" id="IPR004358">
    <property type="entry name" value="Sig_transdc_His_kin-like_C"/>
</dbReference>
<feature type="domain" description="PAS" evidence="7">
    <location>
        <begin position="55"/>
        <end position="111"/>
    </location>
</feature>
<dbReference type="PRINTS" id="PR00344">
    <property type="entry name" value="BCTRLSENSOR"/>
</dbReference>
<dbReference type="Gene3D" id="1.10.287.130">
    <property type="match status" value="1"/>
</dbReference>
<dbReference type="Pfam" id="PF13426">
    <property type="entry name" value="PAS_9"/>
    <property type="match status" value="1"/>
</dbReference>
<evidence type="ECO:0000256" key="4">
    <source>
        <dbReference type="ARBA" id="ARBA00022679"/>
    </source>
</evidence>
<reference evidence="8 9" key="1">
    <citation type="submission" date="2017-11" db="EMBL/GenBank/DDBJ databases">
        <title>Taxonomic description and genome sequences of Spirosoma HA7 sp. nov., isolated from pollen microhabitat of Corylus avellana.</title>
        <authorList>
            <person name="Ambika Manirajan B."/>
            <person name="Suarez C."/>
            <person name="Ratering S."/>
            <person name="Geissler-Plaum R."/>
            <person name="Cardinale M."/>
            <person name="Sylvia S."/>
        </authorList>
    </citation>
    <scope>NUCLEOTIDE SEQUENCE [LARGE SCALE GENOMIC DNA]</scope>
    <source>
        <strain evidence="8 9">HA7</strain>
    </source>
</reference>
<dbReference type="SMART" id="SM00388">
    <property type="entry name" value="HisKA"/>
    <property type="match status" value="1"/>
</dbReference>
<dbReference type="SMART" id="SM00387">
    <property type="entry name" value="HATPase_c"/>
    <property type="match status" value="1"/>
</dbReference>
<evidence type="ECO:0000259" key="7">
    <source>
        <dbReference type="PROSITE" id="PS50112"/>
    </source>
</evidence>
<dbReference type="SMART" id="SM00091">
    <property type="entry name" value="PAS"/>
    <property type="match status" value="1"/>
</dbReference>
<dbReference type="InterPro" id="IPR052162">
    <property type="entry name" value="Sensor_kinase/Photoreceptor"/>
</dbReference>
<dbReference type="Pfam" id="PF02518">
    <property type="entry name" value="HATPase_c"/>
    <property type="match status" value="1"/>
</dbReference>
<dbReference type="Gene3D" id="3.30.450.20">
    <property type="entry name" value="PAS domain"/>
    <property type="match status" value="1"/>
</dbReference>